<evidence type="ECO:0000313" key="2">
    <source>
        <dbReference type="Proteomes" id="UP000187735"/>
    </source>
</evidence>
<dbReference type="KEGG" id="fmr:Fuma_05782"/>
<evidence type="ECO:0000313" key="1">
    <source>
        <dbReference type="EMBL" id="APZ96114.1"/>
    </source>
</evidence>
<name>A0A1P8WPY7_9PLAN</name>
<dbReference type="STRING" id="1891926.Fuma_05782"/>
<dbReference type="Proteomes" id="UP000187735">
    <property type="component" value="Chromosome"/>
</dbReference>
<organism evidence="1 2">
    <name type="scientific">Fuerstiella marisgermanici</name>
    <dbReference type="NCBI Taxonomy" id="1891926"/>
    <lineage>
        <taxon>Bacteria</taxon>
        <taxon>Pseudomonadati</taxon>
        <taxon>Planctomycetota</taxon>
        <taxon>Planctomycetia</taxon>
        <taxon>Planctomycetales</taxon>
        <taxon>Planctomycetaceae</taxon>
        <taxon>Fuerstiella</taxon>
    </lineage>
</organism>
<proteinExistence type="predicted"/>
<gene>
    <name evidence="1" type="ORF">Fuma_05782</name>
</gene>
<dbReference type="EMBL" id="CP017641">
    <property type="protein sequence ID" value="APZ96114.1"/>
    <property type="molecule type" value="Genomic_DNA"/>
</dbReference>
<reference evidence="1 2" key="1">
    <citation type="journal article" date="2016" name="Front. Microbiol.">
        <title>Fuerstia marisgermanicae gen. nov., sp. nov., an Unusual Member of the Phylum Planctomycetes from the German Wadden Sea.</title>
        <authorList>
            <person name="Kohn T."/>
            <person name="Heuer A."/>
            <person name="Jogler M."/>
            <person name="Vollmers J."/>
            <person name="Boedeker C."/>
            <person name="Bunk B."/>
            <person name="Rast P."/>
            <person name="Borchert D."/>
            <person name="Glockner I."/>
            <person name="Freese H.M."/>
            <person name="Klenk H.P."/>
            <person name="Overmann J."/>
            <person name="Kaster A.K."/>
            <person name="Rohde M."/>
            <person name="Wiegand S."/>
            <person name="Jogler C."/>
        </authorList>
    </citation>
    <scope>NUCLEOTIDE SEQUENCE [LARGE SCALE GENOMIC DNA]</scope>
    <source>
        <strain evidence="1 2">NH11</strain>
    </source>
</reference>
<accession>A0A1P8WPY7</accession>
<protein>
    <submittedName>
        <fullName evidence="1">Uncharacterized protein</fullName>
    </submittedName>
</protein>
<dbReference type="RefSeq" id="WP_077027182.1">
    <property type="nucleotide sequence ID" value="NZ_CP017641.1"/>
</dbReference>
<keyword evidence="2" id="KW-1185">Reference proteome</keyword>
<sequence length="107" mass="11970">MNLHTKILVSSLPLLAIVVFLVRGCTHYGEVNAATYEHAKALYSICNRKDAQRLEVCAAMIEEAATAAQISRTETAYLNDIITTARDRNWTDALAMSRQLMVDQIDR</sequence>
<dbReference type="OrthoDB" id="290183at2"/>
<dbReference type="AlphaFoldDB" id="A0A1P8WPY7"/>